<dbReference type="InterPro" id="IPR031404">
    <property type="entry name" value="Rrt14"/>
</dbReference>
<keyword evidence="6 7" id="KW-0539">Nucleus</keyword>
<comment type="function">
    <text evidence="1 7">Involved in ribosome biogenesis, probably through modulation of rDNA transcription.</text>
</comment>
<evidence type="ECO:0000256" key="2">
    <source>
        <dbReference type="ARBA" id="ARBA00004604"/>
    </source>
</evidence>
<evidence type="ECO:0000313" key="10">
    <source>
        <dbReference type="EMBL" id="KAL3234429.1"/>
    </source>
</evidence>
<protein>
    <recommendedName>
        <fullName evidence="7">Regulator of rDNA transcription 14</fullName>
    </recommendedName>
</protein>
<evidence type="ECO:0000256" key="5">
    <source>
        <dbReference type="ARBA" id="ARBA00023163"/>
    </source>
</evidence>
<comment type="caution">
    <text evidence="10">The sequence shown here is derived from an EMBL/GenBank/DDBJ whole genome shotgun (WGS) entry which is preliminary data.</text>
</comment>
<dbReference type="EMBL" id="JBEVYD010000003">
    <property type="protein sequence ID" value="KAL3234429.1"/>
    <property type="molecule type" value="Genomic_DNA"/>
</dbReference>
<evidence type="ECO:0000256" key="4">
    <source>
        <dbReference type="ARBA" id="ARBA00023015"/>
    </source>
</evidence>
<keyword evidence="8" id="KW-0175">Coiled coil</keyword>
<evidence type="ECO:0000313" key="11">
    <source>
        <dbReference type="Proteomes" id="UP001623330"/>
    </source>
</evidence>
<comment type="similarity">
    <text evidence="3 7">Belongs to the RRT14 family.</text>
</comment>
<evidence type="ECO:0000256" key="8">
    <source>
        <dbReference type="SAM" id="Coils"/>
    </source>
</evidence>
<keyword evidence="11" id="KW-1185">Reference proteome</keyword>
<accession>A0ABR4NZ33</accession>
<evidence type="ECO:0000256" key="6">
    <source>
        <dbReference type="ARBA" id="ARBA00023242"/>
    </source>
</evidence>
<proteinExistence type="inferred from homology"/>
<evidence type="ECO:0000256" key="9">
    <source>
        <dbReference type="SAM" id="MobiDB-lite"/>
    </source>
</evidence>
<feature type="compositionally biased region" description="Acidic residues" evidence="9">
    <location>
        <begin position="191"/>
        <end position="200"/>
    </location>
</feature>
<dbReference type="Pfam" id="PF17075">
    <property type="entry name" value="RRT14"/>
    <property type="match status" value="1"/>
</dbReference>
<organism evidence="10 11">
    <name type="scientific">Nakaseomyces bracarensis</name>
    <dbReference type="NCBI Taxonomy" id="273131"/>
    <lineage>
        <taxon>Eukaryota</taxon>
        <taxon>Fungi</taxon>
        <taxon>Dikarya</taxon>
        <taxon>Ascomycota</taxon>
        <taxon>Saccharomycotina</taxon>
        <taxon>Saccharomycetes</taxon>
        <taxon>Saccharomycetales</taxon>
        <taxon>Saccharomycetaceae</taxon>
        <taxon>Nakaseomyces</taxon>
    </lineage>
</organism>
<gene>
    <name evidence="7" type="primary">RRT14</name>
    <name evidence="10" type="ORF">RNJ44_03191</name>
</gene>
<name>A0ABR4NZ33_9SACH</name>
<feature type="compositionally biased region" description="Basic residues" evidence="9">
    <location>
        <begin position="149"/>
        <end position="160"/>
    </location>
</feature>
<evidence type="ECO:0000256" key="1">
    <source>
        <dbReference type="ARBA" id="ARBA00002711"/>
    </source>
</evidence>
<sequence length="200" mass="22936">MVSKNIRDQATVAVNNVLATLLPGAAAVSVSKHSKKNGKVSKAHLIDSNLKKRLELHERDVQGIKRKEKKLRKAELKKRRVLEEEREQIAKKNILAKHKKEGNLSKREKEYLQALAKRNTKNLKAWDLDEETEADFIEVQNHILETSGRTHKKSNKRRQRVKEFKEELSTKSFTDHRYPGLTPGLAPVGLSDEEESSDEE</sequence>
<feature type="coiled-coil region" evidence="8">
    <location>
        <begin position="54"/>
        <end position="92"/>
    </location>
</feature>
<evidence type="ECO:0000256" key="7">
    <source>
        <dbReference type="RuleBase" id="RU362137"/>
    </source>
</evidence>
<comment type="subcellular location">
    <subcellularLocation>
        <location evidence="2 7">Nucleus</location>
        <location evidence="2 7">Nucleolus</location>
    </subcellularLocation>
</comment>
<keyword evidence="5 7" id="KW-0804">Transcription</keyword>
<keyword evidence="4 7" id="KW-0805">Transcription regulation</keyword>
<dbReference type="Proteomes" id="UP001623330">
    <property type="component" value="Unassembled WGS sequence"/>
</dbReference>
<reference evidence="10 11" key="1">
    <citation type="submission" date="2024-05" db="EMBL/GenBank/DDBJ databases">
        <title>Long read based assembly of the Candida bracarensis genome reveals expanded adhesin content.</title>
        <authorList>
            <person name="Marcet-Houben M."/>
            <person name="Ksiezopolska E."/>
            <person name="Gabaldon T."/>
        </authorList>
    </citation>
    <scope>NUCLEOTIDE SEQUENCE [LARGE SCALE GENOMIC DNA]</scope>
    <source>
        <strain evidence="10 11">CBM6</strain>
    </source>
</reference>
<feature type="compositionally biased region" description="Basic and acidic residues" evidence="9">
    <location>
        <begin position="161"/>
        <end position="178"/>
    </location>
</feature>
<evidence type="ECO:0000256" key="3">
    <source>
        <dbReference type="ARBA" id="ARBA00007142"/>
    </source>
</evidence>
<feature type="region of interest" description="Disordered" evidence="9">
    <location>
        <begin position="147"/>
        <end position="200"/>
    </location>
</feature>